<feature type="domain" description="LUD" evidence="1">
    <location>
        <begin position="3"/>
        <end position="194"/>
    </location>
</feature>
<protein>
    <recommendedName>
        <fullName evidence="1">LUD domain-containing protein</fullName>
    </recommendedName>
</protein>
<evidence type="ECO:0000313" key="2">
    <source>
        <dbReference type="EMBL" id="MPM25798.1"/>
    </source>
</evidence>
<dbReference type="Pfam" id="PF02589">
    <property type="entry name" value="LUD_dom"/>
    <property type="match status" value="1"/>
</dbReference>
<reference evidence="2" key="1">
    <citation type="submission" date="2019-08" db="EMBL/GenBank/DDBJ databases">
        <authorList>
            <person name="Kucharzyk K."/>
            <person name="Murdoch R.W."/>
            <person name="Higgins S."/>
            <person name="Loffler F."/>
        </authorList>
    </citation>
    <scope>NUCLEOTIDE SEQUENCE</scope>
</reference>
<gene>
    <name evidence="2" type="ORF">SDC9_72298</name>
</gene>
<dbReference type="EMBL" id="VSSQ01004581">
    <property type="protein sequence ID" value="MPM25798.1"/>
    <property type="molecule type" value="Genomic_DNA"/>
</dbReference>
<dbReference type="PANTHER" id="PTHR36179">
    <property type="entry name" value="LUD_DOM DOMAIN-CONTAINING PROTEIN"/>
    <property type="match status" value="1"/>
</dbReference>
<dbReference type="PANTHER" id="PTHR36179:SF2">
    <property type="entry name" value="LUD DOMAIN-CONTAINING PROTEIN"/>
    <property type="match status" value="1"/>
</dbReference>
<accession>A0A644YCX4</accession>
<sequence length="201" mass="22403">MELQKIIEALKGKGYEVSYFETAKEAAEYLNEKVDHKTVGFGDSVTLSSMALYESLSLHNHVIDPKHCAPGMDFWSTAKLCLTTDVFFTSVNALAQTGEMVNIDGTGNRVAGSLFGHEKVYFVVGTNKVADTLDEAVWRARNVAAPLNAARHEFKTPCAVKQDHCYDCHSSDRICCGQMIYYQKMRFIEMEVVLIGEPLGY</sequence>
<organism evidence="2">
    <name type="scientific">bioreactor metagenome</name>
    <dbReference type="NCBI Taxonomy" id="1076179"/>
    <lineage>
        <taxon>unclassified sequences</taxon>
        <taxon>metagenomes</taxon>
        <taxon>ecological metagenomes</taxon>
    </lineage>
</organism>
<dbReference type="AlphaFoldDB" id="A0A644YCX4"/>
<comment type="caution">
    <text evidence="2">The sequence shown here is derived from an EMBL/GenBank/DDBJ whole genome shotgun (WGS) entry which is preliminary data.</text>
</comment>
<name>A0A644YCX4_9ZZZZ</name>
<evidence type="ECO:0000259" key="1">
    <source>
        <dbReference type="Pfam" id="PF02589"/>
    </source>
</evidence>
<proteinExistence type="predicted"/>
<dbReference type="InterPro" id="IPR003741">
    <property type="entry name" value="LUD_dom"/>
</dbReference>